<keyword evidence="16" id="KW-1185">Reference proteome</keyword>
<keyword evidence="5 12" id="KW-0812">Transmembrane</keyword>
<comment type="function">
    <text evidence="9">The M ring may be actively involved in energy transduction.</text>
</comment>
<dbReference type="InterPro" id="IPR006182">
    <property type="entry name" value="FliF_N_dom"/>
</dbReference>
<dbReference type="InterPro" id="IPR013556">
    <property type="entry name" value="Flag_M-ring_C"/>
</dbReference>
<evidence type="ECO:0000259" key="13">
    <source>
        <dbReference type="Pfam" id="PF01514"/>
    </source>
</evidence>
<keyword evidence="15" id="KW-0282">Flagellum</keyword>
<protein>
    <recommendedName>
        <fullName evidence="9">Flagellar M-ring protein</fullName>
    </recommendedName>
</protein>
<evidence type="ECO:0000256" key="2">
    <source>
        <dbReference type="ARBA" id="ARBA00004651"/>
    </source>
</evidence>
<keyword evidence="8 9" id="KW-0975">Bacterial flagellum</keyword>
<feature type="domain" description="Flagellar M-ring N-terminal" evidence="13">
    <location>
        <begin position="46"/>
        <end position="223"/>
    </location>
</feature>
<keyword evidence="4" id="KW-1003">Cell membrane</keyword>
<dbReference type="InterPro" id="IPR000067">
    <property type="entry name" value="FlgMring_FliF"/>
</dbReference>
<name>A0ABY7BKT6_9FIRM</name>
<evidence type="ECO:0000256" key="4">
    <source>
        <dbReference type="ARBA" id="ARBA00022475"/>
    </source>
</evidence>
<dbReference type="PIRSF" id="PIRSF004862">
    <property type="entry name" value="FliF"/>
    <property type="match status" value="1"/>
</dbReference>
<feature type="transmembrane region" description="Helical" evidence="12">
    <location>
        <begin position="25"/>
        <end position="44"/>
    </location>
</feature>
<keyword evidence="15" id="KW-0966">Cell projection</keyword>
<evidence type="ECO:0000259" key="14">
    <source>
        <dbReference type="Pfam" id="PF08345"/>
    </source>
</evidence>
<comment type="similarity">
    <text evidence="3 9">Belongs to the FliF family.</text>
</comment>
<dbReference type="Pfam" id="PF01514">
    <property type="entry name" value="YscJ_FliF"/>
    <property type="match status" value="1"/>
</dbReference>
<evidence type="ECO:0000256" key="7">
    <source>
        <dbReference type="ARBA" id="ARBA00023136"/>
    </source>
</evidence>
<keyword evidence="15" id="KW-0969">Cilium</keyword>
<feature type="domain" description="Flagellar M-ring C-terminal" evidence="14">
    <location>
        <begin position="262"/>
        <end position="435"/>
    </location>
</feature>
<dbReference type="Gene3D" id="3.30.300.30">
    <property type="match status" value="1"/>
</dbReference>
<reference evidence="15" key="1">
    <citation type="submission" date="2022-12" db="EMBL/GenBank/DDBJ databases">
        <authorList>
            <person name="Bing R.G."/>
            <person name="Willard D.J."/>
            <person name="Manesh M.J.H."/>
            <person name="Laemthong T."/>
            <person name="Crosby J.R."/>
            <person name="Kelly R.M."/>
        </authorList>
    </citation>
    <scope>NUCLEOTIDE SEQUENCE</scope>
    <source>
        <strain evidence="15">DSM 8990</strain>
    </source>
</reference>
<dbReference type="NCBIfam" id="TIGR00206">
    <property type="entry name" value="fliF"/>
    <property type="match status" value="1"/>
</dbReference>
<comment type="subcellular location">
    <subcellularLocation>
        <location evidence="1 9">Bacterial flagellum basal body</location>
    </subcellularLocation>
    <subcellularLocation>
        <location evidence="2">Cell membrane</location>
        <topology evidence="2">Multi-pass membrane protein</topology>
    </subcellularLocation>
</comment>
<dbReference type="Proteomes" id="UP001164909">
    <property type="component" value="Chromosome"/>
</dbReference>
<evidence type="ECO:0000256" key="1">
    <source>
        <dbReference type="ARBA" id="ARBA00004117"/>
    </source>
</evidence>
<keyword evidence="10" id="KW-0175">Coiled coil</keyword>
<evidence type="ECO:0000256" key="3">
    <source>
        <dbReference type="ARBA" id="ARBA00007971"/>
    </source>
</evidence>
<feature type="transmembrane region" description="Helical" evidence="12">
    <location>
        <begin position="458"/>
        <end position="477"/>
    </location>
</feature>
<proteinExistence type="inferred from homology"/>
<evidence type="ECO:0000313" key="16">
    <source>
        <dbReference type="Proteomes" id="UP001164909"/>
    </source>
</evidence>
<organism evidence="15 16">
    <name type="scientific">Caldicellulosiruptor morganii</name>
    <dbReference type="NCBI Taxonomy" id="1387555"/>
    <lineage>
        <taxon>Bacteria</taxon>
        <taxon>Bacillati</taxon>
        <taxon>Bacillota</taxon>
        <taxon>Bacillota incertae sedis</taxon>
        <taxon>Caldicellulosiruptorales</taxon>
        <taxon>Caldicellulosiruptoraceae</taxon>
        <taxon>Caldicellulosiruptor</taxon>
    </lineage>
</organism>
<feature type="coiled-coil region" evidence="10">
    <location>
        <begin position="502"/>
        <end position="553"/>
    </location>
</feature>
<evidence type="ECO:0000256" key="5">
    <source>
        <dbReference type="ARBA" id="ARBA00022692"/>
    </source>
</evidence>
<dbReference type="InterPro" id="IPR043427">
    <property type="entry name" value="YscJ/FliF"/>
</dbReference>
<dbReference type="EMBL" id="CP113865">
    <property type="protein sequence ID" value="WAM33453.1"/>
    <property type="molecule type" value="Genomic_DNA"/>
</dbReference>
<dbReference type="PANTHER" id="PTHR30046:SF0">
    <property type="entry name" value="FLAGELLAR M-RING PROTEIN"/>
    <property type="match status" value="1"/>
</dbReference>
<accession>A0ABY7BKT6</accession>
<gene>
    <name evidence="15" type="primary">fliF</name>
    <name evidence="15" type="ORF">OTK00_001954</name>
</gene>
<keyword evidence="7 12" id="KW-0472">Membrane</keyword>
<evidence type="ECO:0000313" key="15">
    <source>
        <dbReference type="EMBL" id="WAM33453.1"/>
    </source>
</evidence>
<dbReference type="InterPro" id="IPR045851">
    <property type="entry name" value="AMP-bd_C_sf"/>
</dbReference>
<feature type="compositionally biased region" description="Polar residues" evidence="11">
    <location>
        <begin position="307"/>
        <end position="328"/>
    </location>
</feature>
<evidence type="ECO:0000256" key="12">
    <source>
        <dbReference type="SAM" id="Phobius"/>
    </source>
</evidence>
<keyword evidence="6 12" id="KW-1133">Transmembrane helix</keyword>
<evidence type="ECO:0000256" key="8">
    <source>
        <dbReference type="ARBA" id="ARBA00023143"/>
    </source>
</evidence>
<dbReference type="PANTHER" id="PTHR30046">
    <property type="entry name" value="FLAGELLAR M-RING PROTEIN"/>
    <property type="match status" value="1"/>
</dbReference>
<evidence type="ECO:0000256" key="11">
    <source>
        <dbReference type="SAM" id="MobiDB-lite"/>
    </source>
</evidence>
<dbReference type="PRINTS" id="PR01009">
    <property type="entry name" value="FLGMRINGFLIF"/>
</dbReference>
<evidence type="ECO:0000256" key="6">
    <source>
        <dbReference type="ARBA" id="ARBA00022989"/>
    </source>
</evidence>
<feature type="region of interest" description="Disordered" evidence="11">
    <location>
        <begin position="298"/>
        <end position="345"/>
    </location>
</feature>
<evidence type="ECO:0000256" key="9">
    <source>
        <dbReference type="PIRNR" id="PIRNR004862"/>
    </source>
</evidence>
<dbReference type="RefSeq" id="WP_045168985.1">
    <property type="nucleotide sequence ID" value="NZ_CP113865.1"/>
</dbReference>
<sequence>MPQFLSDSLKNIKEKWDKLSKSQKAMLLISSSIILLSVIVAIYITTRPHYVVLFSGLDPRDVAEIQKTLDEQKIDSKITNSGTTILVKDTDIDRAKMAAALSGYPKSSEITFEDALKLSSSMTATEADKRRTFIKLKESEIQKALKEMTDYIEDAVVNLSVPEDYTFALKDESTKPTASVKLTLRKSLSADQIEGIQRFVAASVEGLLPENVVIIDNKGNYLSINSTDVAEGLSSKQLQLKIATKNEIERKVKELLGNYVSSPEDVKVSVNLDMNFDMQKVSETRYSPVLEDSGIVVSRKTTKEEAQSNNSSTSGVPGTDTNPTQNAPQYPLATQGGQSSYSKTDETVNYQNNEKKIETIKAPGTINYDKSSIAVVLYRYVTYRQEDYEKSNQAKTIGWDEFKLQNQNNKRTFLTDQKEIENIVNIIKNATGIQNVTVEGYEIPTFVDKPEKQIPLDYIYVALAFLLLMIFALSLLIKSVRVKPAKQLELAGIGEVSISSGEELAQEGLQQAREKREKEEAQVEEINLEEFGVNQYEKQIDKLLREKPEVVAQLLRNWLNEDWE</sequence>
<evidence type="ECO:0000256" key="10">
    <source>
        <dbReference type="SAM" id="Coils"/>
    </source>
</evidence>
<dbReference type="Pfam" id="PF08345">
    <property type="entry name" value="YscJ_FliF_C"/>
    <property type="match status" value="1"/>
</dbReference>
<feature type="compositionally biased region" description="Polar residues" evidence="11">
    <location>
        <begin position="335"/>
        <end position="345"/>
    </location>
</feature>